<dbReference type="Proteomes" id="UP001234178">
    <property type="component" value="Unassembled WGS sequence"/>
</dbReference>
<reference evidence="2 3" key="1">
    <citation type="journal article" date="2023" name="Nucleic Acids Res.">
        <title>The hologenome of Daphnia magna reveals possible DNA methylation and microbiome-mediated evolution of the host genome.</title>
        <authorList>
            <person name="Chaturvedi A."/>
            <person name="Li X."/>
            <person name="Dhandapani V."/>
            <person name="Marshall H."/>
            <person name="Kissane S."/>
            <person name="Cuenca-Cambronero M."/>
            <person name="Asole G."/>
            <person name="Calvet F."/>
            <person name="Ruiz-Romero M."/>
            <person name="Marangio P."/>
            <person name="Guigo R."/>
            <person name="Rago D."/>
            <person name="Mirbahai L."/>
            <person name="Eastwood N."/>
            <person name="Colbourne J.K."/>
            <person name="Zhou J."/>
            <person name="Mallon E."/>
            <person name="Orsini L."/>
        </authorList>
    </citation>
    <scope>NUCLEOTIDE SEQUENCE [LARGE SCALE GENOMIC DNA]</scope>
    <source>
        <strain evidence="2">LRV0_1</strain>
    </source>
</reference>
<keyword evidence="3" id="KW-1185">Reference proteome</keyword>
<accession>A0ABQ9YQ91</accession>
<proteinExistence type="predicted"/>
<evidence type="ECO:0000256" key="1">
    <source>
        <dbReference type="SAM" id="MobiDB-lite"/>
    </source>
</evidence>
<sequence length="99" mass="11052">MRSFESKSDAFQQTSEKTAHQRRIPSLSSLRPPTIRLAIGTPTERAAHGIGKHPTGPTDGRDEAVYNVEIRNENSATRFANAVTRRSGRHKRKEAKTNL</sequence>
<protein>
    <submittedName>
        <fullName evidence="2">Uncharacterized protein</fullName>
    </submittedName>
</protein>
<evidence type="ECO:0000313" key="2">
    <source>
        <dbReference type="EMBL" id="KAK4002789.1"/>
    </source>
</evidence>
<comment type="caution">
    <text evidence="2">The sequence shown here is derived from an EMBL/GenBank/DDBJ whole genome shotgun (WGS) entry which is preliminary data.</text>
</comment>
<feature type="region of interest" description="Disordered" evidence="1">
    <location>
        <begin position="1"/>
        <end position="62"/>
    </location>
</feature>
<dbReference type="EMBL" id="JAOYFB010000001">
    <property type="protein sequence ID" value="KAK4002789.1"/>
    <property type="molecule type" value="Genomic_DNA"/>
</dbReference>
<evidence type="ECO:0000313" key="3">
    <source>
        <dbReference type="Proteomes" id="UP001234178"/>
    </source>
</evidence>
<gene>
    <name evidence="2" type="ORF">OUZ56_004591</name>
</gene>
<organism evidence="2 3">
    <name type="scientific">Daphnia magna</name>
    <dbReference type="NCBI Taxonomy" id="35525"/>
    <lineage>
        <taxon>Eukaryota</taxon>
        <taxon>Metazoa</taxon>
        <taxon>Ecdysozoa</taxon>
        <taxon>Arthropoda</taxon>
        <taxon>Crustacea</taxon>
        <taxon>Branchiopoda</taxon>
        <taxon>Diplostraca</taxon>
        <taxon>Cladocera</taxon>
        <taxon>Anomopoda</taxon>
        <taxon>Daphniidae</taxon>
        <taxon>Daphnia</taxon>
    </lineage>
</organism>
<name>A0ABQ9YQ91_9CRUS</name>